<protein>
    <submittedName>
        <fullName evidence="1">Uncharacterized protein</fullName>
    </submittedName>
</protein>
<proteinExistence type="predicted"/>
<gene>
    <name evidence="1" type="ORF">MJO28_015999</name>
</gene>
<accession>A0ACC0DRR0</accession>
<comment type="caution">
    <text evidence="1">The sequence shown here is derived from an EMBL/GenBank/DDBJ whole genome shotgun (WGS) entry which is preliminary data.</text>
</comment>
<evidence type="ECO:0000313" key="2">
    <source>
        <dbReference type="Proteomes" id="UP001060170"/>
    </source>
</evidence>
<reference evidence="1 2" key="3">
    <citation type="journal article" date="2022" name="Microbiol. Spectr.">
        <title>Folding features and dynamics of 3D genome architecture in plant fungal pathogens.</title>
        <authorList>
            <person name="Xia C."/>
        </authorList>
    </citation>
    <scope>NUCLEOTIDE SEQUENCE [LARGE SCALE GENOMIC DNA]</scope>
    <source>
        <strain evidence="1 2">93-210</strain>
    </source>
</reference>
<dbReference type="EMBL" id="CM045881">
    <property type="protein sequence ID" value="KAI7937100.1"/>
    <property type="molecule type" value="Genomic_DNA"/>
</dbReference>
<reference evidence="2" key="1">
    <citation type="journal article" date="2018" name="BMC Genomics">
        <title>Genomic insights into host adaptation between the wheat stripe rust pathogen (Puccinia striiformis f. sp. tritici) and the barley stripe rust pathogen (Puccinia striiformis f. sp. hordei).</title>
        <authorList>
            <person name="Xia C."/>
            <person name="Wang M."/>
            <person name="Yin C."/>
            <person name="Cornejo O.E."/>
            <person name="Hulbert S.H."/>
            <person name="Chen X."/>
        </authorList>
    </citation>
    <scope>NUCLEOTIDE SEQUENCE [LARGE SCALE GENOMIC DNA]</scope>
    <source>
        <strain evidence="2">93-210</strain>
    </source>
</reference>
<dbReference type="Proteomes" id="UP001060170">
    <property type="component" value="Chromosome 17"/>
</dbReference>
<reference evidence="2" key="2">
    <citation type="journal article" date="2018" name="Mol. Plant Microbe Interact.">
        <title>Genome sequence resources for the wheat stripe rust pathogen (Puccinia striiformis f. sp. tritici) and the barley stripe rust pathogen (Puccinia striiformis f. sp. hordei).</title>
        <authorList>
            <person name="Xia C."/>
            <person name="Wang M."/>
            <person name="Yin C."/>
            <person name="Cornejo O.E."/>
            <person name="Hulbert S.H."/>
            <person name="Chen X."/>
        </authorList>
    </citation>
    <scope>NUCLEOTIDE SEQUENCE [LARGE SCALE GENOMIC DNA]</scope>
    <source>
        <strain evidence="2">93-210</strain>
    </source>
</reference>
<sequence>MTITDNSAQRILLVGSPQSIKNGTYIRLITCFNHQEGPLANVVEEQPSEQISDGATNSLPSHFDTIHLVVDGQDLSSNNSPSSSAQSS</sequence>
<name>A0ACC0DRR0_9BASI</name>
<organism evidence="1 2">
    <name type="scientific">Puccinia striiformis f. sp. tritici</name>
    <dbReference type="NCBI Taxonomy" id="168172"/>
    <lineage>
        <taxon>Eukaryota</taxon>
        <taxon>Fungi</taxon>
        <taxon>Dikarya</taxon>
        <taxon>Basidiomycota</taxon>
        <taxon>Pucciniomycotina</taxon>
        <taxon>Pucciniomycetes</taxon>
        <taxon>Pucciniales</taxon>
        <taxon>Pucciniaceae</taxon>
        <taxon>Puccinia</taxon>
    </lineage>
</organism>
<keyword evidence="2" id="KW-1185">Reference proteome</keyword>
<evidence type="ECO:0000313" key="1">
    <source>
        <dbReference type="EMBL" id="KAI7937100.1"/>
    </source>
</evidence>